<feature type="region of interest" description="Disordered" evidence="1">
    <location>
        <begin position="1"/>
        <end position="20"/>
    </location>
</feature>
<evidence type="ECO:0000256" key="1">
    <source>
        <dbReference type="SAM" id="MobiDB-lite"/>
    </source>
</evidence>
<comment type="caution">
    <text evidence="3">The sequence shown here is derived from an EMBL/GenBank/DDBJ whole genome shotgun (WGS) entry which is preliminary data.</text>
</comment>
<reference evidence="3 4" key="1">
    <citation type="submission" date="2024-02" db="EMBL/GenBank/DDBJ databases">
        <title>Chromosome-scale genome assembly of the rough periwinkle Littorina saxatilis.</title>
        <authorList>
            <person name="De Jode A."/>
            <person name="Faria R."/>
            <person name="Formenti G."/>
            <person name="Sims Y."/>
            <person name="Smith T.P."/>
            <person name="Tracey A."/>
            <person name="Wood J.M.D."/>
            <person name="Zagrodzka Z.B."/>
            <person name="Johannesson K."/>
            <person name="Butlin R.K."/>
            <person name="Leder E.H."/>
        </authorList>
    </citation>
    <scope>NUCLEOTIDE SEQUENCE [LARGE SCALE GENOMIC DNA]</scope>
    <source>
        <strain evidence="3">Snail1</strain>
        <tissue evidence="3">Muscle</tissue>
    </source>
</reference>
<dbReference type="Proteomes" id="UP001374579">
    <property type="component" value="Unassembled WGS sequence"/>
</dbReference>
<evidence type="ECO:0000313" key="3">
    <source>
        <dbReference type="EMBL" id="KAK7091752.1"/>
    </source>
</evidence>
<feature type="signal peptide" evidence="2">
    <location>
        <begin position="1"/>
        <end position="48"/>
    </location>
</feature>
<keyword evidence="4" id="KW-1185">Reference proteome</keyword>
<evidence type="ECO:0000313" key="4">
    <source>
        <dbReference type="Proteomes" id="UP001374579"/>
    </source>
</evidence>
<sequence length="147" mass="15474">MQQGEDKRTTNPYNASRRQRSFQFGKQHKHVRMHCLLLLAVCLPAIFAQVQPTASGPQAENQPGLYGQGGYGQGQFGQGQGGFGQGQFGQGQGGFGQGQFGQGGYGQGQFGQGQFGQGQFGQGQFGQGGQGGFDPGMLLALFAGYDD</sequence>
<feature type="region of interest" description="Disordered" evidence="1">
    <location>
        <begin position="78"/>
        <end position="101"/>
    </location>
</feature>
<feature type="compositionally biased region" description="Polar residues" evidence="1">
    <location>
        <begin position="10"/>
        <end position="20"/>
    </location>
</feature>
<organism evidence="3 4">
    <name type="scientific">Littorina saxatilis</name>
    <dbReference type="NCBI Taxonomy" id="31220"/>
    <lineage>
        <taxon>Eukaryota</taxon>
        <taxon>Metazoa</taxon>
        <taxon>Spiralia</taxon>
        <taxon>Lophotrochozoa</taxon>
        <taxon>Mollusca</taxon>
        <taxon>Gastropoda</taxon>
        <taxon>Caenogastropoda</taxon>
        <taxon>Littorinimorpha</taxon>
        <taxon>Littorinoidea</taxon>
        <taxon>Littorinidae</taxon>
        <taxon>Littorina</taxon>
    </lineage>
</organism>
<accession>A0AAN9ARN3</accession>
<protein>
    <submittedName>
        <fullName evidence="3">Uncharacterized protein</fullName>
    </submittedName>
</protein>
<proteinExistence type="predicted"/>
<feature type="chain" id="PRO_5042827346" evidence="2">
    <location>
        <begin position="49"/>
        <end position="147"/>
    </location>
</feature>
<keyword evidence="2" id="KW-0732">Signal</keyword>
<evidence type="ECO:0000256" key="2">
    <source>
        <dbReference type="SAM" id="SignalP"/>
    </source>
</evidence>
<dbReference type="AlphaFoldDB" id="A0AAN9ARN3"/>
<name>A0AAN9ARN3_9CAEN</name>
<gene>
    <name evidence="3" type="ORF">V1264_009395</name>
</gene>
<dbReference type="EMBL" id="JBAMIC010000022">
    <property type="protein sequence ID" value="KAK7091752.1"/>
    <property type="molecule type" value="Genomic_DNA"/>
</dbReference>